<dbReference type="Proteomes" id="UP001309876">
    <property type="component" value="Unassembled WGS sequence"/>
</dbReference>
<feature type="region of interest" description="Disordered" evidence="1">
    <location>
        <begin position="119"/>
        <end position="143"/>
    </location>
</feature>
<sequence>MPRSREDHPPENSSDNQEYHFVPPKRSRHRMLETLQGMAEKKVASGKNSSVHRTVQRKSQKNMAAGGYRIDMSRYNFDRDALPIPDVSAVFERFQPRETPRTFKSEPIEPEEWKAELARQKQEAIDKKQRPKQAREEARVVGPEARRAISRGMFIESAVDDSVKGHTRNKQISRPRAQSIVDLTDDVEDMPISSTLGESTATLARPVSQTSPHTPARAIRRPNPPKYRKLTPAQTQMMDRTAVPTSILQQARDAYMEENIHMPDDIKTWIEFKSFAARNPIPRVRPALVVFAQTHTFRTAPSRPPQRTHSVVHEEVLENDLDQATAIPSSPIGIEQEQPTTTTLEEMRQIKLESEEHEQNRGLRQEAPAFADSTYSQVESEQSMGKKTSTATQFNHDAGATHTNQDAPLAAADSSNLSDAEIRDLVTPIDYMPDILPLNAPEGHAHLIALWKAALLDLPLNKHDHLTLPDTVVSILAKYDLYTQSAVKAFLDLEGTSHFFFLFKARNNHLHSWSIEREDNIVTIGIENWKRSRSDQGASSGQFNLTIQYRILPASPSALLDALSISNHGEQVSRCQEDDEQPEENEIEAAPRIPGLWTLYNLTIIPSNPDLYTYLYHTPASRGADTHTLVSHPTQSHLLPPDDLSTFARYLQHTFCTSKVMDAEVQVAWGRKVRYDNILGRVRPVWDNALKGAKTQKLKRERGEYNRPTVSKSSAKRVIGYDDHDHPNASEGKAYLGKLKRGASMMDDLDGSTAVDLNSLPPAEFDEAAADESQGGGGADVGVQERVKKRPKLGTGDESESESSDSGSD</sequence>
<name>A0AAN7SZ16_9EURO</name>
<feature type="region of interest" description="Disordered" evidence="1">
    <location>
        <begin position="1"/>
        <end position="25"/>
    </location>
</feature>
<protein>
    <submittedName>
        <fullName evidence="2">Uncharacterized protein</fullName>
    </submittedName>
</protein>
<feature type="compositionally biased region" description="Polar residues" evidence="1">
    <location>
        <begin position="373"/>
        <end position="390"/>
    </location>
</feature>
<reference evidence="2 3" key="1">
    <citation type="submission" date="2023-08" db="EMBL/GenBank/DDBJ databases">
        <title>Black Yeasts Isolated from many extreme environments.</title>
        <authorList>
            <person name="Coleine C."/>
            <person name="Stajich J.E."/>
            <person name="Selbmann L."/>
        </authorList>
    </citation>
    <scope>NUCLEOTIDE SEQUENCE [LARGE SCALE GENOMIC DNA]</scope>
    <source>
        <strain evidence="2 3">CCFEE 5910</strain>
    </source>
</reference>
<feature type="compositionally biased region" description="Polar residues" evidence="1">
    <location>
        <begin position="202"/>
        <end position="213"/>
    </location>
</feature>
<feature type="region of interest" description="Disordered" evidence="1">
    <location>
        <begin position="202"/>
        <end position="227"/>
    </location>
</feature>
<proteinExistence type="predicted"/>
<accession>A0AAN7SZ16</accession>
<evidence type="ECO:0000313" key="2">
    <source>
        <dbReference type="EMBL" id="KAK5084716.1"/>
    </source>
</evidence>
<evidence type="ECO:0000256" key="1">
    <source>
        <dbReference type="SAM" id="MobiDB-lite"/>
    </source>
</evidence>
<feature type="compositionally biased region" description="Basic and acidic residues" evidence="1">
    <location>
        <begin position="1"/>
        <end position="10"/>
    </location>
</feature>
<feature type="compositionally biased region" description="Basic and acidic residues" evidence="1">
    <location>
        <begin position="355"/>
        <end position="364"/>
    </location>
</feature>
<gene>
    <name evidence="2" type="ORF">LTR05_005794</name>
</gene>
<feature type="region of interest" description="Disordered" evidence="1">
    <location>
        <begin position="355"/>
        <end position="390"/>
    </location>
</feature>
<dbReference type="EMBL" id="JAVRRJ010000005">
    <property type="protein sequence ID" value="KAK5084716.1"/>
    <property type="molecule type" value="Genomic_DNA"/>
</dbReference>
<organism evidence="2 3">
    <name type="scientific">Lithohypha guttulata</name>
    <dbReference type="NCBI Taxonomy" id="1690604"/>
    <lineage>
        <taxon>Eukaryota</taxon>
        <taxon>Fungi</taxon>
        <taxon>Dikarya</taxon>
        <taxon>Ascomycota</taxon>
        <taxon>Pezizomycotina</taxon>
        <taxon>Eurotiomycetes</taxon>
        <taxon>Chaetothyriomycetidae</taxon>
        <taxon>Chaetothyriales</taxon>
        <taxon>Trichomeriaceae</taxon>
        <taxon>Lithohypha</taxon>
    </lineage>
</organism>
<comment type="caution">
    <text evidence="2">The sequence shown here is derived from an EMBL/GenBank/DDBJ whole genome shotgun (WGS) entry which is preliminary data.</text>
</comment>
<dbReference type="AlphaFoldDB" id="A0AAN7SZ16"/>
<feature type="compositionally biased region" description="Acidic residues" evidence="1">
    <location>
        <begin position="797"/>
        <end position="809"/>
    </location>
</feature>
<feature type="region of interest" description="Disordered" evidence="1">
    <location>
        <begin position="40"/>
        <end position="63"/>
    </location>
</feature>
<keyword evidence="3" id="KW-1185">Reference proteome</keyword>
<feature type="region of interest" description="Disordered" evidence="1">
    <location>
        <begin position="753"/>
        <end position="809"/>
    </location>
</feature>
<evidence type="ECO:0000313" key="3">
    <source>
        <dbReference type="Proteomes" id="UP001309876"/>
    </source>
</evidence>